<proteinExistence type="predicted"/>
<sequence length="163" mass="18473">MAELVTGTGVPFFGGALDKEVFDKVLHVVGTRGIAKWQGLERVAPREKVACLRKTASQERGYLLKMFPPRLLSPAGFKVLEGLLQSNPDHRLSAADALRKPWFRRRFSLGACCFMPHALRSRLVVQYLVVTPINRVCFYYTSVSLLRKCDKFYQLFLADVHVT</sequence>
<dbReference type="GO" id="GO:0016301">
    <property type="term" value="F:kinase activity"/>
    <property type="evidence" value="ECO:0007669"/>
    <property type="project" value="UniProtKB-KW"/>
</dbReference>
<dbReference type="EMBL" id="NCVQ01000009">
    <property type="protein sequence ID" value="PWZ08943.1"/>
    <property type="molecule type" value="Genomic_DNA"/>
</dbReference>
<accession>A0A3L6DLL4</accession>
<dbReference type="SUPFAM" id="SSF56112">
    <property type="entry name" value="Protein kinase-like (PK-like)"/>
    <property type="match status" value="1"/>
</dbReference>
<dbReference type="InterPro" id="IPR011009">
    <property type="entry name" value="Kinase-like_dom_sf"/>
</dbReference>
<keyword evidence="1" id="KW-0808">Transferase</keyword>
<dbReference type="Gene3D" id="1.10.510.10">
    <property type="entry name" value="Transferase(Phosphotransferase) domain 1"/>
    <property type="match status" value="1"/>
</dbReference>
<keyword evidence="1" id="KW-0418">Kinase</keyword>
<dbReference type="Proteomes" id="UP000251960">
    <property type="component" value="Chromosome 8"/>
</dbReference>
<organism evidence="1">
    <name type="scientific">Zea mays</name>
    <name type="common">Maize</name>
    <dbReference type="NCBI Taxonomy" id="4577"/>
    <lineage>
        <taxon>Eukaryota</taxon>
        <taxon>Viridiplantae</taxon>
        <taxon>Streptophyta</taxon>
        <taxon>Embryophyta</taxon>
        <taxon>Tracheophyta</taxon>
        <taxon>Spermatophyta</taxon>
        <taxon>Magnoliopsida</taxon>
        <taxon>Liliopsida</taxon>
        <taxon>Poales</taxon>
        <taxon>Poaceae</taxon>
        <taxon>PACMAD clade</taxon>
        <taxon>Panicoideae</taxon>
        <taxon>Andropogonodae</taxon>
        <taxon>Andropogoneae</taxon>
        <taxon>Tripsacinae</taxon>
        <taxon>Zea</taxon>
    </lineage>
</organism>
<protein>
    <submittedName>
        <fullName evidence="1">Putative cyclin-dependent kinase F-2</fullName>
    </submittedName>
</protein>
<comment type="caution">
    <text evidence="1">The sequence shown here is derived from an EMBL/GenBank/DDBJ whole genome shotgun (WGS) entry which is preliminary data.</text>
</comment>
<name>A0A3L6DLL4_MAIZE</name>
<dbReference type="AlphaFoldDB" id="A0A3L6DLL4"/>
<evidence type="ECO:0000313" key="1">
    <source>
        <dbReference type="EMBL" id="PWZ08943.1"/>
    </source>
</evidence>
<reference evidence="1" key="1">
    <citation type="journal article" date="2018" name="Nat. Genet.">
        <title>Extensive intraspecific gene order and gene structural variations between Mo17 and other maize genomes.</title>
        <authorList>
            <person name="Sun S."/>
            <person name="Zhou Y."/>
            <person name="Chen J."/>
            <person name="Shi J."/>
            <person name="Zhao H."/>
            <person name="Zhao H."/>
            <person name="Song W."/>
            <person name="Zhang M."/>
            <person name="Cui Y."/>
            <person name="Dong X."/>
            <person name="Liu H."/>
            <person name="Ma X."/>
            <person name="Jiao Y."/>
            <person name="Wang B."/>
            <person name="Wei X."/>
            <person name="Stein J.C."/>
            <person name="Glaubitz J.C."/>
            <person name="Lu F."/>
            <person name="Yu G."/>
            <person name="Liang C."/>
            <person name="Fengler K."/>
            <person name="Li B."/>
            <person name="Rafalski A."/>
            <person name="Schnable P.S."/>
            <person name="Ware D.H."/>
            <person name="Buckler E.S."/>
            <person name="Lai J."/>
        </authorList>
    </citation>
    <scope>NUCLEOTIDE SEQUENCE [LARGE SCALE GENOMIC DNA]</scope>
    <source>
        <tissue evidence="1">Seedling</tissue>
    </source>
</reference>
<gene>
    <name evidence="1" type="primary">CDKF-2_15</name>
    <name evidence="1" type="ORF">Zm00014a_007132</name>
</gene>